<dbReference type="Pfam" id="PF01261">
    <property type="entry name" value="AP_endonuc_2"/>
    <property type="match status" value="1"/>
</dbReference>
<comment type="catalytic activity">
    <reaction evidence="7">
        <text>Endonucleolytic cleavage to 5'-phosphooligonucleotide end-products.</text>
        <dbReference type="EC" id="3.1.21.2"/>
    </reaction>
</comment>
<feature type="binding site" evidence="7">
    <location>
        <position position="106"/>
    </location>
    <ligand>
        <name>Zn(2+)</name>
        <dbReference type="ChEBI" id="CHEBI:29105"/>
        <label>1</label>
    </ligand>
</feature>
<feature type="binding site" evidence="7">
    <location>
        <position position="187"/>
    </location>
    <ligand>
        <name>Zn(2+)</name>
        <dbReference type="ChEBI" id="CHEBI:29105"/>
        <label>3</label>
    </ligand>
</feature>
<evidence type="ECO:0000256" key="2">
    <source>
        <dbReference type="ARBA" id="ARBA00022723"/>
    </source>
</evidence>
<comment type="function">
    <text evidence="7">Endonuclease IV plays a role in DNA repair. It cleaves phosphodiester bonds at apurinic or apyrimidinic (AP) sites, generating a 3'-hydroxyl group and a 5'-terminal sugar phosphate.</text>
</comment>
<dbReference type="Proteomes" id="UP001337580">
    <property type="component" value="Chromosome"/>
</dbReference>
<accession>A0AA48I4P9</accession>
<feature type="binding site" evidence="7">
    <location>
        <position position="147"/>
    </location>
    <ligand>
        <name>Zn(2+)</name>
        <dbReference type="ChEBI" id="CHEBI:29105"/>
        <label>2</label>
    </ligand>
</feature>
<dbReference type="GO" id="GO:0003677">
    <property type="term" value="F:DNA binding"/>
    <property type="evidence" value="ECO:0007669"/>
    <property type="project" value="InterPro"/>
</dbReference>
<evidence type="ECO:0000313" key="9">
    <source>
        <dbReference type="EMBL" id="BED92064.1"/>
    </source>
</evidence>
<dbReference type="InterPro" id="IPR018246">
    <property type="entry name" value="AP_endonuc_F2_Zn_BS"/>
</dbReference>
<dbReference type="InterPro" id="IPR001719">
    <property type="entry name" value="AP_endonuc_2"/>
</dbReference>
<keyword evidence="7" id="KW-0255">Endonuclease</keyword>
<evidence type="ECO:0000256" key="7">
    <source>
        <dbReference type="HAMAP-Rule" id="MF_00152"/>
    </source>
</evidence>
<feature type="binding site" evidence="7">
    <location>
        <position position="147"/>
    </location>
    <ligand>
        <name>Zn(2+)</name>
        <dbReference type="ChEBI" id="CHEBI:29105"/>
        <label>1</label>
    </ligand>
</feature>
<comment type="cofactor">
    <cofactor evidence="7">
        <name>Zn(2+)</name>
        <dbReference type="ChEBI" id="CHEBI:29105"/>
    </cofactor>
    <text evidence="7">Binds 3 Zn(2+) ions.</text>
</comment>
<comment type="similarity">
    <text evidence="1 7">Belongs to the AP endonuclease 2 family.</text>
</comment>
<evidence type="ECO:0000256" key="5">
    <source>
        <dbReference type="ARBA" id="ARBA00022833"/>
    </source>
</evidence>
<dbReference type="NCBIfam" id="TIGR00587">
    <property type="entry name" value="nfo"/>
    <property type="match status" value="1"/>
</dbReference>
<dbReference type="AlphaFoldDB" id="A0AA48I4P9"/>
<dbReference type="GO" id="GO:0008833">
    <property type="term" value="F:deoxyribonuclease IV (phage-T4-induced) activity"/>
    <property type="evidence" value="ECO:0007669"/>
    <property type="project" value="UniProtKB-UniRule"/>
</dbReference>
<feature type="binding site" evidence="7">
    <location>
        <position position="219"/>
    </location>
    <ligand>
        <name>Zn(2+)</name>
        <dbReference type="ChEBI" id="CHEBI:29105"/>
        <label>2</label>
    </ligand>
</feature>
<evidence type="ECO:0000256" key="3">
    <source>
        <dbReference type="ARBA" id="ARBA00022763"/>
    </source>
</evidence>
<protein>
    <recommendedName>
        <fullName evidence="7">Probable endonuclease 4</fullName>
        <ecNumber evidence="7">3.1.21.2</ecNumber>
    </recommendedName>
    <alternativeName>
        <fullName evidence="7">Endodeoxyribonuclease IV</fullName>
    </alternativeName>
    <alternativeName>
        <fullName evidence="7">Endonuclease IV</fullName>
    </alternativeName>
</protein>
<feature type="binding site" evidence="7">
    <location>
        <position position="184"/>
    </location>
    <ligand>
        <name>Zn(2+)</name>
        <dbReference type="ChEBI" id="CHEBI:29105"/>
        <label>2</label>
    </ligand>
</feature>
<dbReference type="PROSITE" id="PS00731">
    <property type="entry name" value="AP_NUCLEASE_F2_3"/>
    <property type="match status" value="1"/>
</dbReference>
<dbReference type="PROSITE" id="PS51432">
    <property type="entry name" value="AP_NUCLEASE_F2_4"/>
    <property type="match status" value="1"/>
</dbReference>
<gene>
    <name evidence="7" type="primary">nfo</name>
    <name evidence="9" type="ORF">CfP315_0641</name>
</gene>
<keyword evidence="2 7" id="KW-0479">Metal-binding</keyword>
<proteinExistence type="inferred from homology"/>
<dbReference type="EMBL" id="AP027924">
    <property type="protein sequence ID" value="BED92064.1"/>
    <property type="molecule type" value="Genomic_DNA"/>
</dbReference>
<feature type="binding site" evidence="7">
    <location>
        <position position="66"/>
    </location>
    <ligand>
        <name>Zn(2+)</name>
        <dbReference type="ChEBI" id="CHEBI:29105"/>
        <label>1</label>
    </ligand>
</feature>
<dbReference type="EC" id="3.1.21.2" evidence="7"/>
<feature type="binding site" evidence="7">
    <location>
        <position position="232"/>
    </location>
    <ligand>
        <name>Zn(2+)</name>
        <dbReference type="ChEBI" id="CHEBI:29105"/>
        <label>3</label>
    </ligand>
</feature>
<dbReference type="GO" id="GO:0006284">
    <property type="term" value="P:base-excision repair"/>
    <property type="evidence" value="ECO:0007669"/>
    <property type="project" value="TreeGrafter"/>
</dbReference>
<evidence type="ECO:0000256" key="1">
    <source>
        <dbReference type="ARBA" id="ARBA00005340"/>
    </source>
</evidence>
<dbReference type="PROSITE" id="PS00730">
    <property type="entry name" value="AP_NUCLEASE_F2_2"/>
    <property type="match status" value="1"/>
</dbReference>
<keyword evidence="4 7" id="KW-0378">Hydrolase</keyword>
<reference evidence="9" key="1">
    <citation type="journal article" date="2023" name="ISME J.">
        <title>Emergence of putative energy parasites within Clostridia revealed by genome analysis of a novel endosymbiotic clade.</title>
        <authorList>
            <person name="Takahashi K."/>
            <person name="Kuwahara H."/>
            <person name="Horikawa Y."/>
            <person name="Izawa K."/>
            <person name="Kato D."/>
            <person name="Inagaki T."/>
            <person name="Yuki M."/>
            <person name="Ohkuma M."/>
            <person name="Hongoh Y."/>
        </authorList>
    </citation>
    <scope>NUCLEOTIDE SEQUENCE</scope>
    <source>
        <strain evidence="9">CfP3-15</strain>
    </source>
</reference>
<keyword evidence="7" id="KW-0540">Nuclease</keyword>
<dbReference type="GO" id="GO:0008081">
    <property type="term" value="F:phosphoric diester hydrolase activity"/>
    <property type="evidence" value="ECO:0007669"/>
    <property type="project" value="TreeGrafter"/>
</dbReference>
<evidence type="ECO:0000256" key="4">
    <source>
        <dbReference type="ARBA" id="ARBA00022801"/>
    </source>
</evidence>
<dbReference type="KEGG" id="ips:CfP315_0641"/>
<dbReference type="PANTHER" id="PTHR21445">
    <property type="entry name" value="ENDONUCLEASE IV ENDODEOXYRIBONUCLEASE IV"/>
    <property type="match status" value="1"/>
</dbReference>
<sequence length="284" mass="31839">MNIGCHLTVSEGLLYIIEQVKKIEANSFQFFVRNPLGGRVVNFCDVAMGKVGDIIRENNISGVVAHSSYTMNLCSNKKNIRDFSLNFLKEDLINMDYFCDAYYNIHPGCHVGQGVSVGVELISNAIVGTFKALSTMKKKNKIKLLLETMSGKGTEIGSKFEEIRDIMENVNQNLGSDVVGVCFDTCHVFEAGYDIVNGLEYVLEEFDKIIGLKNIFVFHLNDSKNFLGAKKDRHEKIGEGSLGLKTFENLINYFLPKNPIFILETPNDILGYAREISILKSLLR</sequence>
<keyword evidence="5 7" id="KW-0862">Zinc</keyword>
<dbReference type="InterPro" id="IPR036237">
    <property type="entry name" value="Xyl_isomerase-like_sf"/>
</dbReference>
<dbReference type="Gene3D" id="3.20.20.150">
    <property type="entry name" value="Divalent-metal-dependent TIM barrel enzymes"/>
    <property type="match status" value="1"/>
</dbReference>
<feature type="binding site" evidence="7">
    <location>
        <position position="264"/>
    </location>
    <ligand>
        <name>Zn(2+)</name>
        <dbReference type="ChEBI" id="CHEBI:29105"/>
        <label>2</label>
    </ligand>
</feature>
<name>A0AA48I4P9_9FIRM</name>
<evidence type="ECO:0000256" key="6">
    <source>
        <dbReference type="ARBA" id="ARBA00023204"/>
    </source>
</evidence>
<feature type="binding site" evidence="7">
    <location>
        <position position="234"/>
    </location>
    <ligand>
        <name>Zn(2+)</name>
        <dbReference type="ChEBI" id="CHEBI:29105"/>
        <label>3</label>
    </ligand>
</feature>
<dbReference type="HAMAP" id="MF_00152">
    <property type="entry name" value="Nfo"/>
    <property type="match status" value="1"/>
</dbReference>
<keyword evidence="6 7" id="KW-0234">DNA repair</keyword>
<dbReference type="InterPro" id="IPR013022">
    <property type="entry name" value="Xyl_isomerase-like_TIM-brl"/>
</dbReference>
<dbReference type="SUPFAM" id="SSF51658">
    <property type="entry name" value="Xylose isomerase-like"/>
    <property type="match status" value="1"/>
</dbReference>
<feature type="domain" description="Xylose isomerase-like TIM barrel" evidence="8">
    <location>
        <begin position="18"/>
        <end position="281"/>
    </location>
</feature>
<dbReference type="GO" id="GO:0008270">
    <property type="term" value="F:zinc ion binding"/>
    <property type="evidence" value="ECO:0007669"/>
    <property type="project" value="UniProtKB-UniRule"/>
</dbReference>
<dbReference type="GO" id="GO:0003906">
    <property type="term" value="F:DNA-(apurinic or apyrimidinic site) endonuclease activity"/>
    <property type="evidence" value="ECO:0007669"/>
    <property type="project" value="TreeGrafter"/>
</dbReference>
<keyword evidence="3 7" id="KW-0227">DNA damage</keyword>
<dbReference type="SMART" id="SM00518">
    <property type="entry name" value="AP2Ec"/>
    <property type="match status" value="1"/>
</dbReference>
<dbReference type="PANTHER" id="PTHR21445:SF0">
    <property type="entry name" value="APURINIC-APYRIMIDINIC ENDONUCLEASE"/>
    <property type="match status" value="1"/>
</dbReference>
<organism evidence="9">
    <name type="scientific">Candidatus Improbicoccus pseudotrichonymphae</name>
    <dbReference type="NCBI Taxonomy" id="3033792"/>
    <lineage>
        <taxon>Bacteria</taxon>
        <taxon>Bacillati</taxon>
        <taxon>Bacillota</taxon>
        <taxon>Clostridia</taxon>
        <taxon>Candidatus Improbicoccus</taxon>
    </lineage>
</organism>
<dbReference type="CDD" id="cd00019">
    <property type="entry name" value="AP2Ec"/>
    <property type="match status" value="1"/>
</dbReference>
<evidence type="ECO:0000259" key="8">
    <source>
        <dbReference type="Pfam" id="PF01261"/>
    </source>
</evidence>